<keyword evidence="2" id="KW-1185">Reference proteome</keyword>
<accession>A0A0N5ABR7</accession>
<sequence>MSDESLLEIKDAESFFVRRFPSREEELAANRSSNELVLEDGPSSSGKNSPANASDSRLVRVSEVTEDPECFAAVKDVDNSSLNDAPCGSEFLRFDDTPYVPRKRGNCVFN</sequence>
<dbReference type="Proteomes" id="UP000046393">
    <property type="component" value="Unplaced"/>
</dbReference>
<evidence type="ECO:0000313" key="2">
    <source>
        <dbReference type="Proteomes" id="UP000046393"/>
    </source>
</evidence>
<proteinExistence type="predicted"/>
<reference evidence="3" key="1">
    <citation type="submission" date="2017-02" db="UniProtKB">
        <authorList>
            <consortium name="WormBaseParasite"/>
        </authorList>
    </citation>
    <scope>IDENTIFICATION</scope>
</reference>
<dbReference type="WBParaSite" id="SMUV_0000159301-mRNA-1">
    <property type="protein sequence ID" value="SMUV_0000159301-mRNA-1"/>
    <property type="gene ID" value="SMUV_0000159301"/>
</dbReference>
<feature type="compositionally biased region" description="Polar residues" evidence="1">
    <location>
        <begin position="42"/>
        <end position="55"/>
    </location>
</feature>
<organism evidence="2 3">
    <name type="scientific">Syphacia muris</name>
    <dbReference type="NCBI Taxonomy" id="451379"/>
    <lineage>
        <taxon>Eukaryota</taxon>
        <taxon>Metazoa</taxon>
        <taxon>Ecdysozoa</taxon>
        <taxon>Nematoda</taxon>
        <taxon>Chromadorea</taxon>
        <taxon>Rhabditida</taxon>
        <taxon>Spirurina</taxon>
        <taxon>Oxyuridomorpha</taxon>
        <taxon>Oxyuroidea</taxon>
        <taxon>Oxyuridae</taxon>
        <taxon>Syphacia</taxon>
    </lineage>
</organism>
<protein>
    <submittedName>
        <fullName evidence="3">Cyclin-dependent kinase inhibitor</fullName>
    </submittedName>
</protein>
<dbReference type="AlphaFoldDB" id="A0A0N5ABR7"/>
<name>A0A0N5ABR7_9BILA</name>
<evidence type="ECO:0000256" key="1">
    <source>
        <dbReference type="SAM" id="MobiDB-lite"/>
    </source>
</evidence>
<feature type="region of interest" description="Disordered" evidence="1">
    <location>
        <begin position="28"/>
        <end position="58"/>
    </location>
</feature>
<evidence type="ECO:0000313" key="3">
    <source>
        <dbReference type="WBParaSite" id="SMUV_0000159301-mRNA-1"/>
    </source>
</evidence>